<feature type="chain" id="PRO_5038573771" description="Probable pectate lyase C" evidence="13">
    <location>
        <begin position="23"/>
        <end position="844"/>
    </location>
</feature>
<comment type="catalytic activity">
    <reaction evidence="1">
        <text>Eliminative cleavage of (1-&gt;4)-alpha-D-galacturonan to give oligosaccharides with 4-deoxy-alpha-D-galact-4-enuronosyl groups at their non-reducing ends.</text>
        <dbReference type="EC" id="4.2.2.2"/>
    </reaction>
</comment>
<proteinExistence type="inferred from homology"/>
<dbReference type="EC" id="4.2.2.2" evidence="3"/>
<dbReference type="InterPro" id="IPR005084">
    <property type="entry name" value="CBM6"/>
</dbReference>
<keyword evidence="6 13" id="KW-0732">Signal</keyword>
<dbReference type="SUPFAM" id="SSF49785">
    <property type="entry name" value="Galactose-binding domain-like"/>
    <property type="match status" value="1"/>
</dbReference>
<dbReference type="GO" id="GO:0000272">
    <property type="term" value="P:polysaccharide catabolic process"/>
    <property type="evidence" value="ECO:0007669"/>
    <property type="project" value="UniProtKB-KW"/>
</dbReference>
<dbReference type="CDD" id="cd04084">
    <property type="entry name" value="CBM6_xylanase-like"/>
    <property type="match status" value="1"/>
</dbReference>
<dbReference type="GO" id="GO:0030246">
    <property type="term" value="F:carbohydrate binding"/>
    <property type="evidence" value="ECO:0007669"/>
    <property type="project" value="InterPro"/>
</dbReference>
<dbReference type="InterPro" id="IPR008979">
    <property type="entry name" value="Galactose-bd-like_sf"/>
</dbReference>
<keyword evidence="11" id="KW-0624">Polysaccharide degradation</keyword>
<gene>
    <name evidence="16" type="ORF">SAMN02910280_1799</name>
</gene>
<feature type="domain" description="Dockerin" evidence="15">
    <location>
        <begin position="782"/>
        <end position="844"/>
    </location>
</feature>
<dbReference type="InterPro" id="IPR036439">
    <property type="entry name" value="Dockerin_dom_sf"/>
</dbReference>
<reference evidence="16 17" key="1">
    <citation type="submission" date="2016-11" db="EMBL/GenBank/DDBJ databases">
        <authorList>
            <person name="Jaros S."/>
            <person name="Januszkiewicz K."/>
            <person name="Wedrychowicz H."/>
        </authorList>
    </citation>
    <scope>NUCLEOTIDE SEQUENCE [LARGE SCALE GENOMIC DNA]</scope>
    <source>
        <strain evidence="16 17">YL228</strain>
    </source>
</reference>
<evidence type="ECO:0000313" key="17">
    <source>
        <dbReference type="Proteomes" id="UP000183461"/>
    </source>
</evidence>
<dbReference type="InterPro" id="IPR018247">
    <property type="entry name" value="EF_Hand_1_Ca_BS"/>
</dbReference>
<dbReference type="InterPro" id="IPR011050">
    <property type="entry name" value="Pectin_lyase_fold/virulence"/>
</dbReference>
<dbReference type="PROSITE" id="PS51175">
    <property type="entry name" value="CBM6"/>
    <property type="match status" value="1"/>
</dbReference>
<dbReference type="Proteomes" id="UP000183461">
    <property type="component" value="Unassembled WGS sequence"/>
</dbReference>
<dbReference type="InterPro" id="IPR052063">
    <property type="entry name" value="Polysaccharide_Lyase_1"/>
</dbReference>
<protein>
    <recommendedName>
        <fullName evidence="4">Probable pectate lyase C</fullName>
        <ecNumber evidence="3">4.2.2.2</ecNumber>
    </recommendedName>
</protein>
<feature type="domain" description="CBM6" evidence="14">
    <location>
        <begin position="509"/>
        <end position="629"/>
    </location>
</feature>
<evidence type="ECO:0000256" key="13">
    <source>
        <dbReference type="SAM" id="SignalP"/>
    </source>
</evidence>
<dbReference type="Gene3D" id="2.60.120.260">
    <property type="entry name" value="Galactose-binding domain-like"/>
    <property type="match status" value="1"/>
</dbReference>
<dbReference type="InterPro" id="IPR012334">
    <property type="entry name" value="Pectin_lyas_fold"/>
</dbReference>
<evidence type="ECO:0000256" key="10">
    <source>
        <dbReference type="ARBA" id="ARBA00023316"/>
    </source>
</evidence>
<organism evidence="16 17">
    <name type="scientific">Ruminococcus flavefaciens</name>
    <dbReference type="NCBI Taxonomy" id="1265"/>
    <lineage>
        <taxon>Bacteria</taxon>
        <taxon>Bacillati</taxon>
        <taxon>Bacillota</taxon>
        <taxon>Clostridia</taxon>
        <taxon>Eubacteriales</taxon>
        <taxon>Oscillospiraceae</taxon>
        <taxon>Ruminococcus</taxon>
    </lineage>
</organism>
<evidence type="ECO:0000256" key="5">
    <source>
        <dbReference type="ARBA" id="ARBA00022723"/>
    </source>
</evidence>
<feature type="signal peptide" evidence="13">
    <location>
        <begin position="1"/>
        <end position="22"/>
    </location>
</feature>
<accession>A0A1K1NBS7</accession>
<dbReference type="PROSITE" id="PS00018">
    <property type="entry name" value="EF_HAND_1"/>
    <property type="match status" value="1"/>
</dbReference>
<dbReference type="SMART" id="SM00606">
    <property type="entry name" value="CBD_IV"/>
    <property type="match status" value="1"/>
</dbReference>
<evidence type="ECO:0000256" key="1">
    <source>
        <dbReference type="ARBA" id="ARBA00000695"/>
    </source>
</evidence>
<evidence type="ECO:0000256" key="2">
    <source>
        <dbReference type="ARBA" id="ARBA00010980"/>
    </source>
</evidence>
<evidence type="ECO:0000259" key="15">
    <source>
        <dbReference type="PROSITE" id="PS51766"/>
    </source>
</evidence>
<name>A0A1K1NBS7_RUMFL</name>
<dbReference type="Pfam" id="PF00404">
    <property type="entry name" value="Dockerin_1"/>
    <property type="match status" value="1"/>
</dbReference>
<evidence type="ECO:0000256" key="11">
    <source>
        <dbReference type="ARBA" id="ARBA00023326"/>
    </source>
</evidence>
<evidence type="ECO:0000256" key="3">
    <source>
        <dbReference type="ARBA" id="ARBA00012272"/>
    </source>
</evidence>
<dbReference type="InterPro" id="IPR016134">
    <property type="entry name" value="Dockerin_dom"/>
</dbReference>
<dbReference type="GO" id="GO:0030570">
    <property type="term" value="F:pectate lyase activity"/>
    <property type="evidence" value="ECO:0007669"/>
    <property type="project" value="UniProtKB-EC"/>
</dbReference>
<dbReference type="EMBL" id="FPIP01000004">
    <property type="protein sequence ID" value="SFW32729.1"/>
    <property type="molecule type" value="Genomic_DNA"/>
</dbReference>
<dbReference type="SUPFAM" id="SSF63446">
    <property type="entry name" value="Type I dockerin domain"/>
    <property type="match status" value="1"/>
</dbReference>
<keyword evidence="10" id="KW-0961">Cell wall biogenesis/degradation</keyword>
<evidence type="ECO:0000256" key="6">
    <source>
        <dbReference type="ARBA" id="ARBA00022729"/>
    </source>
</evidence>
<dbReference type="CDD" id="cd14256">
    <property type="entry name" value="Dockerin_I"/>
    <property type="match status" value="1"/>
</dbReference>
<keyword evidence="5" id="KW-0479">Metal-binding</keyword>
<evidence type="ECO:0000256" key="7">
    <source>
        <dbReference type="ARBA" id="ARBA00023180"/>
    </source>
</evidence>
<evidence type="ECO:0000259" key="14">
    <source>
        <dbReference type="PROSITE" id="PS51175"/>
    </source>
</evidence>
<dbReference type="InterPro" id="IPR006584">
    <property type="entry name" value="Cellulose-bd_IV"/>
</dbReference>
<dbReference type="RefSeq" id="WP_072300089.1">
    <property type="nucleotide sequence ID" value="NZ_FPIP01000004.1"/>
</dbReference>
<dbReference type="Gene3D" id="2.160.20.10">
    <property type="entry name" value="Single-stranded right-handed beta-helix, Pectin lyase-like"/>
    <property type="match status" value="1"/>
</dbReference>
<dbReference type="PANTHER" id="PTHR42970:SF1">
    <property type="entry name" value="PECTATE LYASE C-RELATED"/>
    <property type="match status" value="1"/>
</dbReference>
<evidence type="ECO:0000256" key="12">
    <source>
        <dbReference type="ARBA" id="ARBA00025679"/>
    </source>
</evidence>
<dbReference type="InterPro" id="IPR002105">
    <property type="entry name" value="Dockerin_1_rpt"/>
</dbReference>
<dbReference type="Pfam" id="PF03422">
    <property type="entry name" value="CBM_6"/>
    <property type="match status" value="1"/>
</dbReference>
<comment type="function">
    <text evidence="12">Pectinolytic enzyme consist of four classes of enzymes: pectin lyase, polygalacturonase, pectin methylesterase and rhamnogalacturonase. Among pectinolytic enzymes, pectin lyase is the most important in depolymerization of pectin, since it cleaves internal glycosidic bonds of highly methylated pectins. Favors pectate, the anion, over pectin, the methyl ester.</text>
</comment>
<dbReference type="GO" id="GO:0046872">
    <property type="term" value="F:metal ion binding"/>
    <property type="evidence" value="ECO:0007669"/>
    <property type="project" value="UniProtKB-KW"/>
</dbReference>
<keyword evidence="8" id="KW-0456">Lyase</keyword>
<sequence>MNRQFKRAAALAVSILTVFSGASGIAPIGSPAVTATAAGSILAFPGAVGGGKYATGGRGGEVYHVTNLNDSGEGSFRDAVSKSGRIVVFDVSGTIELKGNILCSGNVTVAGQTAPGGSGITLKNYKMGMSGDNIICRYISSRPGPYASTNSGNDAWGGAKGSNSIIDHCSMGWTTDEQWGLYSNNTNYTVQYSVIGPADSWGGHKKGLHGFGIMMGKGDLTFDHNLIIHNVSRNFRGKVPDQYTADFTNNIIYDWGYQTAYGTIGHLNYVNNTLKAGNSTTGGYHYMYVDSTTKPENFKVYCAGNRLINKDGSFHSVTGDNWSGVTVKDGIGISKNNLYSGTSFPININGENVSTANTAESAAAAYDHVISFAGNGISPDKRTAIDKQCASDTKNGTGQCSGTAAFDGSEANLSKYNIKCGVTYSYPSPVTKKEITDADNDGMDDSWELARGLDPNDPDDYAGDYCGQGYMNIEYYINDLTVDSFPQGVVKLSPTGGNFTPVTTVSAFETIEAEHFSDQNGIETTEGTGFGVIDHIQNGSWVKYEKINFGSGAQSFKAKIAGNPTVMELYLDSMSGSPAVKINYAGNGSLDTFEEIEAGISKLTGTHDLYIKFTGGDGYLVNLDSFVFGRDAVPLSGKLFKNVQVTSQANPDFWQISTAAVGSPVFGDRTFKFSELQLKGAEQLLTSCDAKGTTGEAATFEAGSDMSLYVGLDSRVENVPDWLSDYTLMRTLCTSDNDVSFMMYKKDVKAGDKISLGSNGQTYKCVNYIVMAVGKSTIEPPVSYSLGDINKDGSINIADLVILQKHILGKEIMSQEQAVQADLNMDGTADIFDMVELRKAVIQG</sequence>
<keyword evidence="9" id="KW-0119">Carbohydrate metabolism</keyword>
<dbReference type="AlphaFoldDB" id="A0A1K1NBS7"/>
<evidence type="ECO:0000256" key="4">
    <source>
        <dbReference type="ARBA" id="ARBA00016512"/>
    </source>
</evidence>
<evidence type="ECO:0000256" key="8">
    <source>
        <dbReference type="ARBA" id="ARBA00023239"/>
    </source>
</evidence>
<dbReference type="Gene3D" id="1.10.1330.10">
    <property type="entry name" value="Dockerin domain"/>
    <property type="match status" value="1"/>
</dbReference>
<dbReference type="SUPFAM" id="SSF51126">
    <property type="entry name" value="Pectin lyase-like"/>
    <property type="match status" value="1"/>
</dbReference>
<keyword evidence="7" id="KW-0325">Glycoprotein</keyword>
<evidence type="ECO:0000256" key="9">
    <source>
        <dbReference type="ARBA" id="ARBA00023277"/>
    </source>
</evidence>
<dbReference type="PROSITE" id="PS51766">
    <property type="entry name" value="DOCKERIN"/>
    <property type="match status" value="1"/>
</dbReference>
<comment type="similarity">
    <text evidence="2">Belongs to the polysaccharide lyase 1 family.</text>
</comment>
<dbReference type="PANTHER" id="PTHR42970">
    <property type="entry name" value="PECTATE LYASE C-RELATED"/>
    <property type="match status" value="1"/>
</dbReference>
<dbReference type="GO" id="GO:0004553">
    <property type="term" value="F:hydrolase activity, hydrolyzing O-glycosyl compounds"/>
    <property type="evidence" value="ECO:0007669"/>
    <property type="project" value="InterPro"/>
</dbReference>
<evidence type="ECO:0000313" key="16">
    <source>
        <dbReference type="EMBL" id="SFW32729.1"/>
    </source>
</evidence>
<dbReference type="GO" id="GO:0071555">
    <property type="term" value="P:cell wall organization"/>
    <property type="evidence" value="ECO:0007669"/>
    <property type="project" value="UniProtKB-KW"/>
</dbReference>